<dbReference type="Proteomes" id="UP000006851">
    <property type="component" value="Chromosome"/>
</dbReference>
<dbReference type="EMBL" id="CP002628">
    <property type="protein sequence ID" value="AEB06191.1"/>
    <property type="molecule type" value="Genomic_DNA"/>
</dbReference>
<dbReference type="KEGG" id="cgo:Corgl_0062"/>
<evidence type="ECO:0000313" key="2">
    <source>
        <dbReference type="EMBL" id="AEB06191.1"/>
    </source>
</evidence>
<sequence length="127" mass="13525">MLVCFFLPVIEFGGISFSPVGMAFGVNIAGYMMSDPSNIIFIVPAICALISLVAFRGKAANIFAIMFGAINIVLIIGLAFYATVSIQSDINLSVGLYLYVLSSIALIVSAIIGLIKPHQTYQAPTMQ</sequence>
<organism evidence="2 3">
    <name type="scientific">Coriobacterium glomerans (strain ATCC 49209 / DSM 20642 / JCM 10262 / PW2)</name>
    <dbReference type="NCBI Taxonomy" id="700015"/>
    <lineage>
        <taxon>Bacteria</taxon>
        <taxon>Bacillati</taxon>
        <taxon>Actinomycetota</taxon>
        <taxon>Coriobacteriia</taxon>
        <taxon>Coriobacteriales</taxon>
        <taxon>Coriobacteriaceae</taxon>
        <taxon>Coriobacterium</taxon>
    </lineage>
</organism>
<keyword evidence="1" id="KW-0472">Membrane</keyword>
<proteinExistence type="predicted"/>
<accession>F2N6Z2</accession>
<reference evidence="3" key="1">
    <citation type="journal article" date="2013" name="Stand. Genomic Sci.">
        <title>Complete genome sequence of Coriobacterium glomerans type strain (PW2(T)) from the midgut of Pyrrhocoris apterus L. (red soldier bug).</title>
        <authorList>
            <person name="Stackebrandt E."/>
            <person name="Zeytun A."/>
            <person name="Lapidus A."/>
            <person name="Nolan M."/>
            <person name="Lucas S."/>
            <person name="Hammon N."/>
            <person name="Deshpande S."/>
            <person name="Cheng J.F."/>
            <person name="Tapia R."/>
            <person name="Goodwin L.A."/>
            <person name="Pitluck S."/>
            <person name="Liolios K."/>
            <person name="Pagani I."/>
            <person name="Ivanova N."/>
            <person name="Mavromatis K."/>
            <person name="Mikhailova N."/>
            <person name="Huntemann M."/>
            <person name="Pati A."/>
            <person name="Chen A."/>
            <person name="Palaniappan K."/>
            <person name="Chang Y.J."/>
            <person name="Land M."/>
            <person name="Hauser L."/>
            <person name="Rohde M."/>
            <person name="Pukall R."/>
            <person name="Goker M."/>
            <person name="Detter J.C."/>
            <person name="Woyke T."/>
            <person name="Bristow J."/>
            <person name="Eisen J.A."/>
            <person name="Markowitz V."/>
            <person name="Hugenholtz P."/>
            <person name="Kyrpides N.C."/>
            <person name="Klenk H.P."/>
        </authorList>
    </citation>
    <scope>NUCLEOTIDE SEQUENCE</scope>
    <source>
        <strain evidence="3">ATCC 49209 / DSM 20642 / JCM 10262 / PW2</strain>
    </source>
</reference>
<feature type="transmembrane region" description="Helical" evidence="1">
    <location>
        <begin position="39"/>
        <end position="55"/>
    </location>
</feature>
<evidence type="ECO:0000313" key="3">
    <source>
        <dbReference type="Proteomes" id="UP000006851"/>
    </source>
</evidence>
<feature type="transmembrane region" description="Helical" evidence="1">
    <location>
        <begin position="96"/>
        <end position="115"/>
    </location>
</feature>
<feature type="transmembrane region" description="Helical" evidence="1">
    <location>
        <begin position="62"/>
        <end position="84"/>
    </location>
</feature>
<keyword evidence="3" id="KW-1185">Reference proteome</keyword>
<keyword evidence="1" id="KW-1133">Transmembrane helix</keyword>
<protein>
    <submittedName>
        <fullName evidence="2">Uncharacterized protein</fullName>
    </submittedName>
</protein>
<keyword evidence="1" id="KW-0812">Transmembrane</keyword>
<name>F2N6Z2_CORGP</name>
<dbReference type="AlphaFoldDB" id="F2N6Z2"/>
<evidence type="ECO:0000256" key="1">
    <source>
        <dbReference type="SAM" id="Phobius"/>
    </source>
</evidence>
<gene>
    <name evidence="2" type="ordered locus">Corgl_0062</name>
</gene>
<dbReference type="HOGENOM" id="CLU_1966860_0_0_11"/>